<evidence type="ECO:0000313" key="18">
    <source>
        <dbReference type="Proteomes" id="UP000578766"/>
    </source>
</evidence>
<evidence type="ECO:0000256" key="13">
    <source>
        <dbReference type="ARBA" id="ARBA00031099"/>
    </source>
</evidence>
<feature type="transmembrane region" description="Helical" evidence="15">
    <location>
        <begin position="413"/>
        <end position="436"/>
    </location>
</feature>
<feature type="non-terminal residue" evidence="17">
    <location>
        <position position="479"/>
    </location>
</feature>
<feature type="transmembrane region" description="Helical" evidence="15">
    <location>
        <begin position="442"/>
        <end position="463"/>
    </location>
</feature>
<evidence type="ECO:0000259" key="16">
    <source>
        <dbReference type="PROSITE" id="PS50850"/>
    </source>
</evidence>
<proteinExistence type="inferred from homology"/>
<gene>
    <name evidence="17" type="primary">Slc2a9_1</name>
    <name evidence="17" type="ORF">CEPGRY_R09722</name>
</gene>
<evidence type="ECO:0000256" key="2">
    <source>
        <dbReference type="ARBA" id="ARBA00004135"/>
    </source>
</evidence>
<dbReference type="GO" id="GO:0055056">
    <property type="term" value="F:D-glucose transmembrane transporter activity"/>
    <property type="evidence" value="ECO:0007669"/>
    <property type="project" value="TreeGrafter"/>
</dbReference>
<dbReference type="InterPro" id="IPR005829">
    <property type="entry name" value="Sugar_transporter_CS"/>
</dbReference>
<keyword evidence="7" id="KW-1003">Cell membrane</keyword>
<feature type="transmembrane region" description="Helical" evidence="15">
    <location>
        <begin position="374"/>
        <end position="401"/>
    </location>
</feature>
<dbReference type="InterPro" id="IPR036259">
    <property type="entry name" value="MFS_trans_sf"/>
</dbReference>
<dbReference type="FunFam" id="1.20.1250.20:FF:001511">
    <property type="entry name" value="Solute carrier family 2, facilitated glucose transporter member 5"/>
    <property type="match status" value="1"/>
</dbReference>
<evidence type="ECO:0000256" key="11">
    <source>
        <dbReference type="ARBA" id="ARBA00023136"/>
    </source>
</evidence>
<dbReference type="EMBL" id="VZUD01000103">
    <property type="protein sequence ID" value="NXV18529.1"/>
    <property type="molecule type" value="Genomic_DNA"/>
</dbReference>
<dbReference type="PRINTS" id="PR00171">
    <property type="entry name" value="SUGRTRNSPORT"/>
</dbReference>
<protein>
    <recommendedName>
        <fullName evidence="5">Solute carrier family 2, facilitated glucose transporter member 5</fullName>
    </recommendedName>
    <alternativeName>
        <fullName evidence="13">Fructose transporter</fullName>
    </alternativeName>
    <alternativeName>
        <fullName evidence="12">Glucose transporter type 5, small intestine</fullName>
    </alternativeName>
</protein>
<dbReference type="Pfam" id="PF00083">
    <property type="entry name" value="Sugar_tr"/>
    <property type="match status" value="1"/>
</dbReference>
<evidence type="ECO:0000313" key="17">
    <source>
        <dbReference type="EMBL" id="NXV18529.1"/>
    </source>
</evidence>
<evidence type="ECO:0000256" key="15">
    <source>
        <dbReference type="SAM" id="Phobius"/>
    </source>
</evidence>
<evidence type="ECO:0000256" key="3">
    <source>
        <dbReference type="ARBA" id="ARBA00004651"/>
    </source>
</evidence>
<name>A0A7L3RY14_CEPGR</name>
<keyword evidence="11 15" id="KW-0472">Membrane</keyword>
<dbReference type="PANTHER" id="PTHR23503:SF25">
    <property type="entry name" value="MAJOR FACILITATOR SUPERFAMILY (MFS) PROFILE DOMAIN-CONTAINING PROTEIN"/>
    <property type="match status" value="1"/>
</dbReference>
<evidence type="ECO:0000256" key="12">
    <source>
        <dbReference type="ARBA" id="ARBA00029961"/>
    </source>
</evidence>
<evidence type="ECO:0000256" key="4">
    <source>
        <dbReference type="ARBA" id="ARBA00007004"/>
    </source>
</evidence>
<keyword evidence="8" id="KW-0762">Sugar transport</keyword>
<feature type="transmembrane region" description="Helical" evidence="15">
    <location>
        <begin position="164"/>
        <end position="183"/>
    </location>
</feature>
<dbReference type="GO" id="GO:0005353">
    <property type="term" value="F:fructose transmembrane transporter activity"/>
    <property type="evidence" value="ECO:0007669"/>
    <property type="project" value="UniProtKB-ARBA"/>
</dbReference>
<dbReference type="InterPro" id="IPR020846">
    <property type="entry name" value="MFS_dom"/>
</dbReference>
<feature type="transmembrane region" description="Helical" evidence="15">
    <location>
        <begin position="195"/>
        <end position="216"/>
    </location>
</feature>
<organism evidence="17 18">
    <name type="scientific">Cepphus grylle</name>
    <name type="common">Black guillemot</name>
    <name type="synonym">Alca grylle</name>
    <dbReference type="NCBI Taxonomy" id="28697"/>
    <lineage>
        <taxon>Eukaryota</taxon>
        <taxon>Metazoa</taxon>
        <taxon>Chordata</taxon>
        <taxon>Craniata</taxon>
        <taxon>Vertebrata</taxon>
        <taxon>Euteleostomi</taxon>
        <taxon>Archelosauria</taxon>
        <taxon>Archosauria</taxon>
        <taxon>Dinosauria</taxon>
        <taxon>Saurischia</taxon>
        <taxon>Theropoda</taxon>
        <taxon>Coelurosauria</taxon>
        <taxon>Aves</taxon>
        <taxon>Neognathae</taxon>
        <taxon>Neoaves</taxon>
        <taxon>Charadriiformes</taxon>
        <taxon>Alcidae</taxon>
        <taxon>Cepphus</taxon>
    </lineage>
</organism>
<evidence type="ECO:0000256" key="5">
    <source>
        <dbReference type="ARBA" id="ARBA00015973"/>
    </source>
</evidence>
<dbReference type="GO" id="GO:0070837">
    <property type="term" value="P:dehydroascorbic acid transport"/>
    <property type="evidence" value="ECO:0007669"/>
    <property type="project" value="TreeGrafter"/>
</dbReference>
<dbReference type="GO" id="GO:0046323">
    <property type="term" value="P:D-glucose import"/>
    <property type="evidence" value="ECO:0007669"/>
    <property type="project" value="TreeGrafter"/>
</dbReference>
<dbReference type="GO" id="GO:0042383">
    <property type="term" value="C:sarcolemma"/>
    <property type="evidence" value="ECO:0007669"/>
    <property type="project" value="UniProtKB-SubCell"/>
</dbReference>
<comment type="similarity">
    <text evidence="4">Belongs to the major facilitator superfamily. Sugar transporter (TC 2.A.1.1) family. Glucose transporter subfamily.</text>
</comment>
<keyword evidence="18" id="KW-1185">Reference proteome</keyword>
<evidence type="ECO:0000256" key="14">
    <source>
        <dbReference type="RuleBase" id="RU003346"/>
    </source>
</evidence>
<dbReference type="InterPro" id="IPR005828">
    <property type="entry name" value="MFS_sugar_transport-like"/>
</dbReference>
<keyword evidence="9 15" id="KW-0812">Transmembrane</keyword>
<dbReference type="Gene3D" id="1.20.1250.20">
    <property type="entry name" value="MFS general substrate transporter like domains"/>
    <property type="match status" value="1"/>
</dbReference>
<feature type="transmembrane region" description="Helical" evidence="15">
    <location>
        <begin position="347"/>
        <end position="368"/>
    </location>
</feature>
<dbReference type="Proteomes" id="UP000578766">
    <property type="component" value="Unassembled WGS sequence"/>
</dbReference>
<evidence type="ECO:0000256" key="1">
    <source>
        <dbReference type="ARBA" id="ARBA00000590"/>
    </source>
</evidence>
<sequence length="479" mass="52410">LTFPLLSVTLLVSFGSSMLYGYNLAVVNSPAAHIKAFYNATWSQRYGHGLASSSLTLLYSLTVSVFALGGLVGSLLVGVLVERYGRKGTLNRSALLVLLAGGFMSFSRELGSPEMVIIGRSITGFHSGRCCRAAHGPFLMALSPTAHSQGAGEDFISPMNLRGFLGLMPSIFICLGVFFAQVLGLPELLGEDRFWPLFLSVVVIPASLQLLLLHCFPESPRYLLIERNDVCRATEALHRFLGPHDVQDVIEEMKEEQRSLSSVEMVSAWQLLRDRSVRWQTLSVVVVNAGMQLSGIDAIWFYTNTIFENAGIPVSQIPYTTMGTGTIEVVAGLIGCFTIEKLGRRPLIITGFCAMGICSAGITVSLLLQTDLPWMRYVSIVCVVGIITGFCMGPAGVAFLMTAELFTQSHRPAAYIVGGSLNWFCNFTIGFIFPFLQMSAGAFCYLVFCGICLLVALYIYLIIPETKNKTFMEIRHVFT</sequence>
<dbReference type="SUPFAM" id="SSF103473">
    <property type="entry name" value="MFS general substrate transporter"/>
    <property type="match status" value="1"/>
</dbReference>
<comment type="caution">
    <text evidence="17">The sequence shown here is derived from an EMBL/GenBank/DDBJ whole genome shotgun (WGS) entry which is preliminary data.</text>
</comment>
<accession>A0A7L3RY14</accession>
<keyword evidence="10 15" id="KW-1133">Transmembrane helix</keyword>
<dbReference type="NCBIfam" id="TIGR00879">
    <property type="entry name" value="SP"/>
    <property type="match status" value="1"/>
</dbReference>
<keyword evidence="6 14" id="KW-0813">Transport</keyword>
<evidence type="ECO:0000256" key="6">
    <source>
        <dbReference type="ARBA" id="ARBA00022448"/>
    </source>
</evidence>
<feature type="non-terminal residue" evidence="17">
    <location>
        <position position="1"/>
    </location>
</feature>
<feature type="domain" description="Major facilitator superfamily (MFS) profile" evidence="16">
    <location>
        <begin position="9"/>
        <end position="467"/>
    </location>
</feature>
<dbReference type="InterPro" id="IPR003663">
    <property type="entry name" value="Sugar/inositol_transpt"/>
</dbReference>
<dbReference type="PANTHER" id="PTHR23503">
    <property type="entry name" value="SOLUTE CARRIER FAMILY 2"/>
    <property type="match status" value="1"/>
</dbReference>
<dbReference type="GO" id="GO:1990539">
    <property type="term" value="P:fructose import across plasma membrane"/>
    <property type="evidence" value="ECO:0007669"/>
    <property type="project" value="UniProtKB-ARBA"/>
</dbReference>
<dbReference type="PROSITE" id="PS00216">
    <property type="entry name" value="SUGAR_TRANSPORT_1"/>
    <property type="match status" value="1"/>
</dbReference>
<reference evidence="17 18" key="1">
    <citation type="submission" date="2019-09" db="EMBL/GenBank/DDBJ databases">
        <title>Bird 10,000 Genomes (B10K) Project - Family phase.</title>
        <authorList>
            <person name="Zhang G."/>
        </authorList>
    </citation>
    <scope>NUCLEOTIDE SEQUENCE [LARGE SCALE GENOMIC DNA]</scope>
    <source>
        <strain evidence="17">OUT-0020</strain>
        <tissue evidence="17">Liver</tissue>
    </source>
</reference>
<feature type="transmembrane region" description="Helical" evidence="15">
    <location>
        <begin position="57"/>
        <end position="81"/>
    </location>
</feature>
<comment type="subcellular location">
    <subcellularLocation>
        <location evidence="2">Cell membrane</location>
        <location evidence="2">Sarcolemma</location>
    </subcellularLocation>
    <subcellularLocation>
        <location evidence="3">Cell membrane</location>
        <topology evidence="3">Multi-pass membrane protein</topology>
    </subcellularLocation>
</comment>
<dbReference type="InterPro" id="IPR045263">
    <property type="entry name" value="GLUT"/>
</dbReference>
<evidence type="ECO:0000256" key="7">
    <source>
        <dbReference type="ARBA" id="ARBA00022475"/>
    </source>
</evidence>
<comment type="catalytic activity">
    <reaction evidence="1">
        <text>D-fructose(out) = D-fructose(in)</text>
        <dbReference type="Rhea" id="RHEA:60372"/>
        <dbReference type="ChEBI" id="CHEBI:37721"/>
    </reaction>
</comment>
<dbReference type="PROSITE" id="PS50850">
    <property type="entry name" value="MFS"/>
    <property type="match status" value="1"/>
</dbReference>
<evidence type="ECO:0000256" key="9">
    <source>
        <dbReference type="ARBA" id="ARBA00022692"/>
    </source>
</evidence>
<dbReference type="AlphaFoldDB" id="A0A7L3RY14"/>
<evidence type="ECO:0000256" key="8">
    <source>
        <dbReference type="ARBA" id="ARBA00022597"/>
    </source>
</evidence>
<evidence type="ECO:0000256" key="10">
    <source>
        <dbReference type="ARBA" id="ARBA00022989"/>
    </source>
</evidence>